<reference evidence="3" key="1">
    <citation type="journal article" date="2014" name="PLoS ONE">
        <title>The genome and linkage map of the northern pike (Esox lucius): conserved synteny revealed between the salmonid sister group and the Neoteleostei.</title>
        <authorList>
            <person name="Rondeau E.B."/>
            <person name="Minkley D.R."/>
            <person name="Leong J.S."/>
            <person name="Messmer A.M."/>
            <person name="Jantzen J.R."/>
            <person name="von Schalburg K.R."/>
            <person name="Lemon C."/>
            <person name="Bird N.H."/>
            <person name="Koop B.F."/>
        </authorList>
    </citation>
    <scope>NUCLEOTIDE SEQUENCE</scope>
</reference>
<dbReference type="GeneTree" id="ENSGT00530000063876"/>
<dbReference type="Bgee" id="ENSELUG00000034655">
    <property type="expression patterns" value="Expressed in brain and 3 other cell types or tissues"/>
</dbReference>
<dbReference type="PROSITE" id="PS51053">
    <property type="entry name" value="SERTA"/>
    <property type="match status" value="1"/>
</dbReference>
<organism evidence="2 3">
    <name type="scientific">Esox lucius</name>
    <name type="common">Northern pike</name>
    <dbReference type="NCBI Taxonomy" id="8010"/>
    <lineage>
        <taxon>Eukaryota</taxon>
        <taxon>Metazoa</taxon>
        <taxon>Chordata</taxon>
        <taxon>Craniata</taxon>
        <taxon>Vertebrata</taxon>
        <taxon>Euteleostomi</taxon>
        <taxon>Actinopterygii</taxon>
        <taxon>Neopterygii</taxon>
        <taxon>Teleostei</taxon>
        <taxon>Protacanthopterygii</taxon>
        <taxon>Esociformes</taxon>
        <taxon>Esocidae</taxon>
        <taxon>Esox</taxon>
    </lineage>
</organism>
<accession>A0A6Q2ZFA3</accession>
<dbReference type="InterPro" id="IPR009263">
    <property type="entry name" value="SERTA_dom"/>
</dbReference>
<dbReference type="OMA" id="MAECCSQ"/>
<evidence type="ECO:0000259" key="1">
    <source>
        <dbReference type="PROSITE" id="PS51053"/>
    </source>
</evidence>
<dbReference type="PANTHER" id="PTHR47888:SF1">
    <property type="entry name" value="SERTA DOMAIN-CONTAINING PROTEIN"/>
    <property type="match status" value="1"/>
</dbReference>
<reference evidence="2" key="4">
    <citation type="submission" date="2025-09" db="UniProtKB">
        <authorList>
            <consortium name="Ensembl"/>
        </authorList>
    </citation>
    <scope>IDENTIFICATION</scope>
</reference>
<dbReference type="Proteomes" id="UP000265140">
    <property type="component" value="Chromosome 15"/>
</dbReference>
<dbReference type="AlphaFoldDB" id="A0A6Q2ZFA3"/>
<keyword evidence="3" id="KW-1185">Reference proteome</keyword>
<reference evidence="2" key="3">
    <citation type="submission" date="2025-08" db="UniProtKB">
        <authorList>
            <consortium name="Ensembl"/>
        </authorList>
    </citation>
    <scope>IDENTIFICATION</scope>
</reference>
<proteinExistence type="predicted"/>
<name>A0A6Q2ZFA3_ESOLU</name>
<evidence type="ECO:0000313" key="2">
    <source>
        <dbReference type="Ensembl" id="ENSELUP00000076305.1"/>
    </source>
</evidence>
<dbReference type="InParanoid" id="A0A6Q2ZFA3"/>
<evidence type="ECO:0000313" key="3">
    <source>
        <dbReference type="Proteomes" id="UP000265140"/>
    </source>
</evidence>
<protein>
    <recommendedName>
        <fullName evidence="1">SERTA domain-containing protein</fullName>
    </recommendedName>
</protein>
<dbReference type="Ensembl" id="ENSELUT00000045044.2">
    <property type="protein sequence ID" value="ENSELUP00000076305.1"/>
    <property type="gene ID" value="ENSELUG00000034655.2"/>
</dbReference>
<dbReference type="PANTHER" id="PTHR47888">
    <property type="entry name" value="UPF0730 PROTEIN ENCODED BY LINC00643-RELATED"/>
    <property type="match status" value="1"/>
</dbReference>
<reference evidence="2" key="2">
    <citation type="submission" date="2020-02" db="EMBL/GenBank/DDBJ databases">
        <title>Esox lucius (northern pike) genome, fEsoLuc1, primary haplotype.</title>
        <authorList>
            <person name="Myers G."/>
            <person name="Karagic N."/>
            <person name="Meyer A."/>
            <person name="Pippel M."/>
            <person name="Reichard M."/>
            <person name="Winkler S."/>
            <person name="Tracey A."/>
            <person name="Sims Y."/>
            <person name="Howe K."/>
            <person name="Rhie A."/>
            <person name="Formenti G."/>
            <person name="Durbin R."/>
            <person name="Fedrigo O."/>
            <person name="Jarvis E.D."/>
        </authorList>
    </citation>
    <scope>NUCLEOTIDE SEQUENCE [LARGE SCALE GENOMIC DNA]</scope>
</reference>
<feature type="domain" description="SERTA" evidence="1">
    <location>
        <begin position="54"/>
        <end position="100"/>
    </location>
</feature>
<dbReference type="Pfam" id="PF15827">
    <property type="entry name" value="UPF0730"/>
    <property type="match status" value="1"/>
</dbReference>
<gene>
    <name evidence="2" type="primary">SNUPN</name>
</gene>
<dbReference type="Pfam" id="PF06031">
    <property type="entry name" value="SERTA"/>
    <property type="match status" value="1"/>
</dbReference>
<sequence>ANKRHQYRYHYQPLLSQSETRIQTSNHSTTSKVAYFKRKYAEEEDLHGDLHGYFQKDRSCILKLSLEKLRFLEDPEAYLRRSVLINNLLRKIHHEKEEEGEEEERQRAFDRGPGCQRLLYPDRKRVKVVVADCCSQSFGLEEIPHYHLVPYTSPTCLYDLGTCPSISPGHRPPVLDFGVCQHSLDKSIGTNVCDTVMPFCCFSVCNYNTLLPSCGQFKCVSLRDWWFQTALRQYLYFLV</sequence>